<feature type="transmembrane region" description="Helical" evidence="2">
    <location>
        <begin position="109"/>
        <end position="128"/>
    </location>
</feature>
<feature type="region of interest" description="Disordered" evidence="1">
    <location>
        <begin position="1"/>
        <end position="35"/>
    </location>
</feature>
<protein>
    <submittedName>
        <fullName evidence="3">Uncharacterized protein</fullName>
    </submittedName>
</protein>
<evidence type="ECO:0000313" key="3">
    <source>
        <dbReference type="EMBL" id="KAK8984152.1"/>
    </source>
</evidence>
<evidence type="ECO:0000256" key="2">
    <source>
        <dbReference type="SAM" id="Phobius"/>
    </source>
</evidence>
<keyword evidence="4" id="KW-1185">Reference proteome</keyword>
<comment type="caution">
    <text evidence="3">The sequence shown here is derived from an EMBL/GenBank/DDBJ whole genome shotgun (WGS) entry which is preliminary data.</text>
</comment>
<feature type="compositionally biased region" description="Pro residues" evidence="1">
    <location>
        <begin position="9"/>
        <end position="20"/>
    </location>
</feature>
<accession>A0ABR2P7B6</accession>
<evidence type="ECO:0000256" key="1">
    <source>
        <dbReference type="SAM" id="MobiDB-lite"/>
    </source>
</evidence>
<keyword evidence="2" id="KW-0472">Membrane</keyword>
<name>A0ABR2P7B6_9ROSI</name>
<keyword evidence="2" id="KW-1133">Transmembrane helix</keyword>
<proteinExistence type="predicted"/>
<organism evidence="3 4">
    <name type="scientific">Hibiscus sabdariffa</name>
    <name type="common">roselle</name>
    <dbReference type="NCBI Taxonomy" id="183260"/>
    <lineage>
        <taxon>Eukaryota</taxon>
        <taxon>Viridiplantae</taxon>
        <taxon>Streptophyta</taxon>
        <taxon>Embryophyta</taxon>
        <taxon>Tracheophyta</taxon>
        <taxon>Spermatophyta</taxon>
        <taxon>Magnoliopsida</taxon>
        <taxon>eudicotyledons</taxon>
        <taxon>Gunneridae</taxon>
        <taxon>Pentapetalae</taxon>
        <taxon>rosids</taxon>
        <taxon>malvids</taxon>
        <taxon>Malvales</taxon>
        <taxon>Malvaceae</taxon>
        <taxon>Malvoideae</taxon>
        <taxon>Hibiscus</taxon>
    </lineage>
</organism>
<sequence length="137" mass="15316">MSGINQGMPGPPDPPGPPGPAGGNGQRYPYRHPGHRASRGTIIIKVRIKTTTTSLAVRNKDFIVGESAFLELVRGIGDDVYFATCPCYRVVVNEETDIKAPIIYKFPRFWATNLPQCLYVLFLILYVLTWSDAKRYK</sequence>
<evidence type="ECO:0000313" key="4">
    <source>
        <dbReference type="Proteomes" id="UP001396334"/>
    </source>
</evidence>
<reference evidence="3 4" key="1">
    <citation type="journal article" date="2024" name="G3 (Bethesda)">
        <title>Genome assembly of Hibiscus sabdariffa L. provides insights into metabolisms of medicinal natural products.</title>
        <authorList>
            <person name="Kim T."/>
        </authorList>
    </citation>
    <scope>NUCLEOTIDE SEQUENCE [LARGE SCALE GENOMIC DNA]</scope>
    <source>
        <strain evidence="3">TK-2024</strain>
        <tissue evidence="3">Old leaves</tissue>
    </source>
</reference>
<gene>
    <name evidence="3" type="ORF">V6N11_029475</name>
</gene>
<dbReference type="Proteomes" id="UP001396334">
    <property type="component" value="Unassembled WGS sequence"/>
</dbReference>
<keyword evidence="2" id="KW-0812">Transmembrane</keyword>
<dbReference type="EMBL" id="JBBPBN010000078">
    <property type="protein sequence ID" value="KAK8984152.1"/>
    <property type="molecule type" value="Genomic_DNA"/>
</dbReference>